<name>A0A1S8X6F4_OPIVI</name>
<keyword evidence="6 19" id="KW-0808">Transferase</keyword>
<dbReference type="GO" id="GO:0005788">
    <property type="term" value="C:endoplasmic reticulum lumen"/>
    <property type="evidence" value="ECO:0007669"/>
    <property type="project" value="UniProtKB-SubCell"/>
</dbReference>
<feature type="domain" description="UGGT thioredoxin-like" evidence="14">
    <location>
        <begin position="36"/>
        <end position="261"/>
    </location>
</feature>
<dbReference type="GO" id="GO:0036503">
    <property type="term" value="P:ERAD pathway"/>
    <property type="evidence" value="ECO:0007669"/>
    <property type="project" value="TreeGrafter"/>
</dbReference>
<dbReference type="InterPro" id="IPR040497">
    <property type="entry name" value="Glyco_transf_24"/>
</dbReference>
<evidence type="ECO:0000259" key="17">
    <source>
        <dbReference type="Pfam" id="PF18403"/>
    </source>
</evidence>
<evidence type="ECO:0000256" key="7">
    <source>
        <dbReference type="ARBA" id="ARBA00022729"/>
    </source>
</evidence>
<feature type="domain" description="Glucosyltransferase 24 catalytic" evidence="18">
    <location>
        <begin position="1421"/>
        <end position="1688"/>
    </location>
</feature>
<comment type="cofactor">
    <cofactor evidence="1">
        <name>Ca(2+)</name>
        <dbReference type="ChEBI" id="CHEBI:29108"/>
    </cofactor>
</comment>
<reference evidence="19 20" key="1">
    <citation type="submission" date="2015-03" db="EMBL/GenBank/DDBJ databases">
        <title>Draft genome of the nematode, Opisthorchis viverrini.</title>
        <authorList>
            <person name="Mitreva M."/>
        </authorList>
    </citation>
    <scope>NUCLEOTIDE SEQUENCE [LARGE SCALE GENOMIC DNA]</scope>
    <source>
        <strain evidence="19">Khon Kaen</strain>
    </source>
</reference>
<evidence type="ECO:0000256" key="9">
    <source>
        <dbReference type="ARBA" id="ARBA00023180"/>
    </source>
</evidence>
<organism evidence="19 20">
    <name type="scientific">Opisthorchis viverrini</name>
    <name type="common">Southeast Asian liver fluke</name>
    <dbReference type="NCBI Taxonomy" id="6198"/>
    <lineage>
        <taxon>Eukaryota</taxon>
        <taxon>Metazoa</taxon>
        <taxon>Spiralia</taxon>
        <taxon>Lophotrochozoa</taxon>
        <taxon>Platyhelminthes</taxon>
        <taxon>Trematoda</taxon>
        <taxon>Digenea</taxon>
        <taxon>Opisthorchiida</taxon>
        <taxon>Opisthorchiata</taxon>
        <taxon>Opisthorchiidae</taxon>
        <taxon>Opisthorchis</taxon>
    </lineage>
</organism>
<evidence type="ECO:0000313" key="19">
    <source>
        <dbReference type="EMBL" id="OON22305.1"/>
    </source>
</evidence>
<evidence type="ECO:0000256" key="12">
    <source>
        <dbReference type="SAM" id="MobiDB-lite"/>
    </source>
</evidence>
<evidence type="ECO:0000259" key="14">
    <source>
        <dbReference type="Pfam" id="PF18400"/>
    </source>
</evidence>
<dbReference type="SUPFAM" id="SSF53448">
    <property type="entry name" value="Nucleotide-diphospho-sugar transferases"/>
    <property type="match status" value="1"/>
</dbReference>
<keyword evidence="9" id="KW-0325">Glycoprotein</keyword>
<dbReference type="Gene3D" id="3.90.550.10">
    <property type="entry name" value="Spore Coat Polysaccharide Biosynthesis Protein SpsA, Chain A"/>
    <property type="match status" value="1"/>
</dbReference>
<evidence type="ECO:0000313" key="20">
    <source>
        <dbReference type="Proteomes" id="UP000243686"/>
    </source>
</evidence>
<dbReference type="CDD" id="cd06432">
    <property type="entry name" value="GT8_HUGT1_C_like"/>
    <property type="match status" value="1"/>
</dbReference>
<proteinExistence type="inferred from homology"/>
<feature type="signal peptide" evidence="13">
    <location>
        <begin position="1"/>
        <end position="20"/>
    </location>
</feature>
<dbReference type="Proteomes" id="UP000243686">
    <property type="component" value="Unassembled WGS sequence"/>
</dbReference>
<feature type="chain" id="PRO_5012842907" evidence="13">
    <location>
        <begin position="21"/>
        <end position="1750"/>
    </location>
</feature>
<gene>
    <name evidence="19" type="ORF">X801_01795</name>
</gene>
<protein>
    <submittedName>
        <fullName evidence="19">UDP-glucose:Glycoprotein Glucosyltransferase</fullName>
    </submittedName>
</protein>
<dbReference type="PANTHER" id="PTHR11226">
    <property type="entry name" value="UDP-GLUCOSE GLYCOPROTEIN:GLUCOSYLTRANSFERASE"/>
    <property type="match status" value="1"/>
</dbReference>
<dbReference type="GO" id="GO:0003980">
    <property type="term" value="F:UDP-glucose:glycoprotein glucosyltransferase activity"/>
    <property type="evidence" value="ECO:0007669"/>
    <property type="project" value="InterPro"/>
</dbReference>
<dbReference type="Pfam" id="PF18400">
    <property type="entry name" value="Thioredoxin_12"/>
    <property type="match status" value="1"/>
</dbReference>
<feature type="domain" description="UGGT thioredoxin-like" evidence="15">
    <location>
        <begin position="335"/>
        <end position="471"/>
    </location>
</feature>
<dbReference type="Pfam" id="PF06427">
    <property type="entry name" value="UDP-g_GGTase"/>
    <property type="match status" value="1"/>
</dbReference>
<evidence type="ECO:0000256" key="3">
    <source>
        <dbReference type="ARBA" id="ARBA00004922"/>
    </source>
</evidence>
<evidence type="ECO:0000256" key="10">
    <source>
        <dbReference type="ARBA" id="ARBA00045874"/>
    </source>
</evidence>
<dbReference type="UniPathway" id="UPA00378"/>
<dbReference type="InterPro" id="IPR009448">
    <property type="entry name" value="UDP-g_GGtrans"/>
</dbReference>
<comment type="catalytic activity">
    <reaction evidence="11">
        <text>N(4)-(alpha-D-Man-(1-&gt;2)-alpha-D-Man-(1-&gt;2)-alpha-D-Man-(1-&gt;3)-[alpha-D-Man-(1-&gt;2)-alpha-D-Man-(1-&gt;3)-[alpha-D-Man-(1-&gt;2)-alpha-D-Man-(1-&gt;6)]-alpha-D-Man-(1-&gt;6)]-beta-D-Man-(1-&gt;4)-beta-D-GlcNAc-(1-&gt;4)-beta-D-GlcNAc)-L-asparaginyl-[protein] (N-glucan mannose isomer 9A1,2,3B1,2,3) + UDP-alpha-D-glucose = N(4)-(alpha-D-Glc-(1-&gt;3)-alpha-D-Man-(1-&gt;2)-alpha-D-Man-(1-&gt;2)-alpha-D-Man-(1-&gt;3)-[alpha-D-Man-(1-&gt;2)-alpha-D-Man-(1-&gt;3)-[alpha-D-Man-(1-&gt;2)-alpha-D-Man-(1-&gt;6)]-alpha-D-Man-(1-&gt;6)]-beta-D-Man-(1-&gt;4)-beta-D-GlcNAc-(1-&gt;4)-beta-D-GlcNAc)-L-asparaginyl-[protein] + UDP + H(+)</text>
        <dbReference type="Rhea" id="RHEA:61304"/>
        <dbReference type="Rhea" id="RHEA-COMP:14356"/>
        <dbReference type="Rhea" id="RHEA-COMP:14357"/>
        <dbReference type="ChEBI" id="CHEBI:15378"/>
        <dbReference type="ChEBI" id="CHEBI:58223"/>
        <dbReference type="ChEBI" id="CHEBI:58885"/>
        <dbReference type="ChEBI" id="CHEBI:59080"/>
        <dbReference type="ChEBI" id="CHEBI:139493"/>
    </reaction>
</comment>
<evidence type="ECO:0000256" key="1">
    <source>
        <dbReference type="ARBA" id="ARBA00001913"/>
    </source>
</evidence>
<evidence type="ECO:0000256" key="11">
    <source>
        <dbReference type="ARBA" id="ARBA00048456"/>
    </source>
</evidence>
<evidence type="ECO:0000259" key="16">
    <source>
        <dbReference type="Pfam" id="PF18402"/>
    </source>
</evidence>
<keyword evidence="8" id="KW-0256">Endoplasmic reticulum</keyword>
<evidence type="ECO:0000256" key="5">
    <source>
        <dbReference type="ARBA" id="ARBA00022676"/>
    </source>
</evidence>
<comment type="pathway">
    <text evidence="3">Protein modification; protein glycosylation.</text>
</comment>
<feature type="region of interest" description="Disordered" evidence="12">
    <location>
        <begin position="1697"/>
        <end position="1720"/>
    </location>
</feature>
<dbReference type="FunFam" id="3.90.550.10:FF:000004">
    <property type="entry name" value="UDP-glucose glycoprotein glucosyltransferase 1"/>
    <property type="match status" value="1"/>
</dbReference>
<sequence>MATHGQLFLCLVLLLNVVVCKNNRLSVTLQAQWSDTSIISEASEYVAEESTDSFWKFVDILEPVVSSHHWQTAITNAGTSEFLVDVDTYVQLENLVLDALGSGGKTSDQVRTKQRQLFRLFLSSRTYSPSVEMMQQLAITSASQIFNCSQQSAVDRLVSCMSGSSWAQVGAEVVCDIAELSRALEKANEGPVESGTISVTLSREKTFRSNGAKPTRTPPTVVLYGDLGKPDFYTWHKHLKSLTEKGLCSYVFRHFKKFPSKNKAVLSGYGVELALKSTEYKAMDDTKVEEKSSNKEALEAPEDAIVQGFNFTQLRLNHPDLDSQLREYQKYLLSTDEELRPLKVWQFRELNLQASQAIVDASRQAGSDTGSVLHPGLAALRDITQNLPSRAGRLVSMTVDSGLRSEVANNQLLLSAAEIQPGQTTWFINGLLLSPTVDVFALLDLLRHELKAMSRLYNLGVPAGRISELLTMTGSFSQSISDTNSAAVPGLRYSLSGRFVLDLSNSPVMYLNNLESDSAYATWPDSLQMLFIPDFSGGIRRIRRNLYNIILVLDPGSTECQEIIRLAESFLLHRIAIRFGLLWSVDSSVKSVSLILVRMFTYISSTVSHFGESPLPVGVSGLGSPGPMTALSFLTELYSEAERTKKELTIKFIQQRFEKLFPNADVEEIISPEAGASEYDSQLHLHHEFLSRSGLSTIENAPPLLLFNGIILDRVGLRKMGGFEDAVVTLCMEEMVNVQHAVYHGQMSTTDTVFSLYQKRNSVVPRFNPRILATSATATARYLEFGIESPRRSTSDGPPTSSELLTFFVDHMRYLQKGDLESAVRPVTVWIVVGDLDAIFDNPQDSPRRSQLEHDLGLVRTAVTHLRSTHASKDLRVGLVYNPPIDSWESPSSSSRWLARVLHLIGHPVRVPPGTDSPRLLEPRMKLMEQMAARNFANKLIKEALEALNSSSVLRPLSELVVSGVNIQTLETALQALDRADFLHGHSVFCQQILGFKPGERGVVINGRIIGPLNPTEEFTVDDFRLIERMTLDTGVKDLGNTLLDFAGEELGGPEAISELTWKVSAMLPIYKETSSTGITDIDTVEGILSKNRVRLKELSINHSGFFIPSDTGELAFDVLAILNPGSRDAQRLSHILAVVQQALPCNMRVVFNPVEPISELPVKNFYRFVWEPSIFPFESSISTSVLNKDPIVPRALFAHLPGQPVLTLGMDTPHGWMVAAVEAVHDLDNLRLADVHSVVEAVFELEYLLLEGHCFEQNSMKPPRGLQLTLGSASDLERHDTIVMANLGYFQLKAGPGLWHLNIRAGRSREFYTMADDEDVGTSLGSFGLLTTIDSFRSKIISVRVTKRPERMAENLLDESEKATPKKPEESWSWLYKNSQVWSTLSDYAEAFCPSWLTSLRKSLQTHVPWQKCSHKVETINVFSLASGHLYERLLRIMMLTVIRHTKSPVKFWFLKNYLSPTFKDFIPHMAAEYGFEYELVQYQWPRWLHAQTEKQRIIWGYKILFLDVLFPLSVTKIIFVDADQIVRADLQELVNLDLQGAPYGYTPFCDSRKEMDGFRFWKHGYWANHLAGRPYHISALYVVDLTRFRQLAAGDRLRGQYHGLSQDPNSLSNLDQDLPNNMIHQVPIKSLPQEWLWCETWCSDESKARAKTIDLCNNPQTKEPKLSAAMRIAPEWVGYDREIKNLWKRVYSTSGSSTESATSDKEAVVSSPSIPTEPPEVHSDCEGFFVHCIDLISFTPEIVFLCFF</sequence>
<dbReference type="InterPro" id="IPR029044">
    <property type="entry name" value="Nucleotide-diphossugar_trans"/>
</dbReference>
<dbReference type="Pfam" id="PF18404">
    <property type="entry name" value="Glyco_transf_24"/>
    <property type="match status" value="1"/>
</dbReference>
<comment type="subcellular location">
    <subcellularLocation>
        <location evidence="2">Endoplasmic reticulum lumen</location>
    </subcellularLocation>
</comment>
<evidence type="ECO:0000256" key="4">
    <source>
        <dbReference type="ARBA" id="ARBA00006351"/>
    </source>
</evidence>
<dbReference type="InterPro" id="IPR040694">
    <property type="entry name" value="UGGT_TRXL_2"/>
</dbReference>
<evidence type="ECO:0000256" key="8">
    <source>
        <dbReference type="ARBA" id="ARBA00022824"/>
    </source>
</evidence>
<feature type="domain" description="UGGT thioredoxin-like" evidence="16">
    <location>
        <begin position="626"/>
        <end position="771"/>
    </location>
</feature>
<evidence type="ECO:0000259" key="15">
    <source>
        <dbReference type="Pfam" id="PF18401"/>
    </source>
</evidence>
<evidence type="ECO:0000256" key="2">
    <source>
        <dbReference type="ARBA" id="ARBA00004319"/>
    </source>
</evidence>
<comment type="function">
    <text evidence="10">Recognizes glycoproteins with minor folding defects. Reglucosylates single N-glycans near the misfolded part of the protein, thus providing quality control for protein folding in the endoplasmic reticulum. Reglucosylated proteins are recognized by calreticulin for recycling to the endoplasmic reticulum and refolding or degradation.</text>
</comment>
<evidence type="ECO:0000256" key="13">
    <source>
        <dbReference type="SAM" id="SignalP"/>
    </source>
</evidence>
<keyword evidence="5" id="KW-0328">Glycosyltransferase</keyword>
<dbReference type="InterPro" id="IPR040693">
    <property type="entry name" value="UGGT_TRXL_1"/>
</dbReference>
<dbReference type="GO" id="GO:0018279">
    <property type="term" value="P:protein N-linked glycosylation via asparagine"/>
    <property type="evidence" value="ECO:0007669"/>
    <property type="project" value="TreeGrafter"/>
</dbReference>
<dbReference type="GO" id="GO:0051082">
    <property type="term" value="F:unfolded protein binding"/>
    <property type="evidence" value="ECO:0007669"/>
    <property type="project" value="TreeGrafter"/>
</dbReference>
<feature type="domain" description="UDP-glucose:glycoprotein glucosyltransferase thioredoxin-like" evidence="17">
    <location>
        <begin position="808"/>
        <end position="1045"/>
    </location>
</feature>
<dbReference type="EMBL" id="KV891818">
    <property type="protein sequence ID" value="OON22305.1"/>
    <property type="molecule type" value="Genomic_DNA"/>
</dbReference>
<feature type="domain" description="UGGT thioredoxin-like" evidence="16">
    <location>
        <begin position="507"/>
        <end position="606"/>
    </location>
</feature>
<keyword evidence="20" id="KW-1185">Reference proteome</keyword>
<dbReference type="Pfam" id="PF18403">
    <property type="entry name" value="Thioredoxin_15"/>
    <property type="match status" value="1"/>
</dbReference>
<dbReference type="InterPro" id="IPR040692">
    <property type="entry name" value="UGGT_TRXL_3"/>
</dbReference>
<comment type="similarity">
    <text evidence="4">Belongs to the glycosyltransferase 8 family.</text>
</comment>
<evidence type="ECO:0000256" key="6">
    <source>
        <dbReference type="ARBA" id="ARBA00022679"/>
    </source>
</evidence>
<dbReference type="Pfam" id="PF18402">
    <property type="entry name" value="Thioredoxin_14"/>
    <property type="match status" value="2"/>
</dbReference>
<dbReference type="Pfam" id="PF18401">
    <property type="entry name" value="Thioredoxin_13"/>
    <property type="match status" value="1"/>
</dbReference>
<dbReference type="PANTHER" id="PTHR11226:SF0">
    <property type="entry name" value="UDP-GLUCOSE:GLYCOPROTEIN GLUCOSYLTRANSFERASE"/>
    <property type="match status" value="1"/>
</dbReference>
<keyword evidence="7 13" id="KW-0732">Signal</keyword>
<evidence type="ECO:0000259" key="18">
    <source>
        <dbReference type="Pfam" id="PF18404"/>
    </source>
</evidence>
<accession>A0A1S8X6F4</accession>
<dbReference type="InterPro" id="IPR040525">
    <property type="entry name" value="UGGT_TRXL_4"/>
</dbReference>